<dbReference type="EMBL" id="JAWDGP010006665">
    <property type="protein sequence ID" value="KAK3737180.1"/>
    <property type="molecule type" value="Genomic_DNA"/>
</dbReference>
<feature type="compositionally biased region" description="Polar residues" evidence="1">
    <location>
        <begin position="51"/>
        <end position="70"/>
    </location>
</feature>
<keyword evidence="3" id="KW-1185">Reference proteome</keyword>
<evidence type="ECO:0000313" key="3">
    <source>
        <dbReference type="Proteomes" id="UP001283361"/>
    </source>
</evidence>
<evidence type="ECO:0000313" key="2">
    <source>
        <dbReference type="EMBL" id="KAK3737180.1"/>
    </source>
</evidence>
<feature type="region of interest" description="Disordered" evidence="1">
    <location>
        <begin position="34"/>
        <end position="90"/>
    </location>
</feature>
<reference evidence="2" key="1">
    <citation type="journal article" date="2023" name="G3 (Bethesda)">
        <title>A reference genome for the long-term kleptoplast-retaining sea slug Elysia crispata morphotype clarki.</title>
        <authorList>
            <person name="Eastman K.E."/>
            <person name="Pendleton A.L."/>
            <person name="Shaikh M.A."/>
            <person name="Suttiyut T."/>
            <person name="Ogas R."/>
            <person name="Tomko P."/>
            <person name="Gavelis G."/>
            <person name="Widhalm J.R."/>
            <person name="Wisecaver J.H."/>
        </authorList>
    </citation>
    <scope>NUCLEOTIDE SEQUENCE</scope>
    <source>
        <strain evidence="2">ECLA1</strain>
    </source>
</reference>
<dbReference type="AlphaFoldDB" id="A0AAE1CUR1"/>
<feature type="compositionally biased region" description="Polar residues" evidence="1">
    <location>
        <begin position="77"/>
        <end position="90"/>
    </location>
</feature>
<name>A0AAE1CUR1_9GAST</name>
<accession>A0AAE1CUR1</accession>
<proteinExistence type="predicted"/>
<dbReference type="Proteomes" id="UP001283361">
    <property type="component" value="Unassembled WGS sequence"/>
</dbReference>
<gene>
    <name evidence="2" type="ORF">RRG08_016484</name>
</gene>
<sequence length="90" mass="10419">MTVRRTTTSGLLNHRPYVGLVQQPQRRRRRLTWARQDLPTSQIHRQAAQDLPTSQIHRQTAQDLPTSQIHRQAAQDLPTSKQDLSQMKAD</sequence>
<protein>
    <submittedName>
        <fullName evidence="2">Uncharacterized protein</fullName>
    </submittedName>
</protein>
<evidence type="ECO:0000256" key="1">
    <source>
        <dbReference type="SAM" id="MobiDB-lite"/>
    </source>
</evidence>
<comment type="caution">
    <text evidence="2">The sequence shown here is derived from an EMBL/GenBank/DDBJ whole genome shotgun (WGS) entry which is preliminary data.</text>
</comment>
<organism evidence="2 3">
    <name type="scientific">Elysia crispata</name>
    <name type="common">lettuce slug</name>
    <dbReference type="NCBI Taxonomy" id="231223"/>
    <lineage>
        <taxon>Eukaryota</taxon>
        <taxon>Metazoa</taxon>
        <taxon>Spiralia</taxon>
        <taxon>Lophotrochozoa</taxon>
        <taxon>Mollusca</taxon>
        <taxon>Gastropoda</taxon>
        <taxon>Heterobranchia</taxon>
        <taxon>Euthyneura</taxon>
        <taxon>Panpulmonata</taxon>
        <taxon>Sacoglossa</taxon>
        <taxon>Placobranchoidea</taxon>
        <taxon>Plakobranchidae</taxon>
        <taxon>Elysia</taxon>
    </lineage>
</organism>